<dbReference type="STRING" id="364200.SAMN04488515_2607"/>
<dbReference type="OrthoDB" id="7877343at2"/>
<sequence>MGRLVFSIALAMALAGCDGLDFGGQAAPVKRAALLGGAVGVQGPEGYCVDINDSRLVRGFAILAPCATLGLSGAVNVSRPAVITVQAGRIGTAAITGSEPAFAGLLETPAGAALLSRSGDPATVEIIETGSSANKVTVYFEDKEGTPVPGTQNREWRAFVDINGRLVTISARGLQVAPLAAEAGKGLLNEVVAAMMNANAA</sequence>
<name>A0A1I0RGY1_9RHOB</name>
<gene>
    <name evidence="1" type="ORF">SAMN04488515_2607</name>
</gene>
<evidence type="ECO:0000313" key="2">
    <source>
        <dbReference type="Proteomes" id="UP000199167"/>
    </source>
</evidence>
<dbReference type="PROSITE" id="PS51257">
    <property type="entry name" value="PROKAR_LIPOPROTEIN"/>
    <property type="match status" value="1"/>
</dbReference>
<accession>A0A1I0RGY1</accession>
<protein>
    <submittedName>
        <fullName evidence="1">Uncharacterized protein</fullName>
    </submittedName>
</protein>
<dbReference type="Proteomes" id="UP000199167">
    <property type="component" value="Unassembled WGS sequence"/>
</dbReference>
<keyword evidence="2" id="KW-1185">Reference proteome</keyword>
<dbReference type="EMBL" id="FOIZ01000002">
    <property type="protein sequence ID" value="SEW39520.1"/>
    <property type="molecule type" value="Genomic_DNA"/>
</dbReference>
<evidence type="ECO:0000313" key="1">
    <source>
        <dbReference type="EMBL" id="SEW39520.1"/>
    </source>
</evidence>
<organism evidence="1 2">
    <name type="scientific">Cognatiyoonia koreensis</name>
    <dbReference type="NCBI Taxonomy" id="364200"/>
    <lineage>
        <taxon>Bacteria</taxon>
        <taxon>Pseudomonadati</taxon>
        <taxon>Pseudomonadota</taxon>
        <taxon>Alphaproteobacteria</taxon>
        <taxon>Rhodobacterales</taxon>
        <taxon>Paracoccaceae</taxon>
        <taxon>Cognatiyoonia</taxon>
    </lineage>
</organism>
<dbReference type="AlphaFoldDB" id="A0A1I0RGY1"/>
<reference evidence="1 2" key="1">
    <citation type="submission" date="2016-10" db="EMBL/GenBank/DDBJ databases">
        <authorList>
            <person name="de Groot N.N."/>
        </authorList>
    </citation>
    <scope>NUCLEOTIDE SEQUENCE [LARGE SCALE GENOMIC DNA]</scope>
    <source>
        <strain evidence="1 2">DSM 17925</strain>
    </source>
</reference>
<proteinExistence type="predicted"/>